<evidence type="ECO:0000256" key="3">
    <source>
        <dbReference type="ARBA" id="ARBA00022781"/>
    </source>
</evidence>
<keyword evidence="7" id="KW-0175">Coiled coil</keyword>
<dbReference type="Pfam" id="PF00213">
    <property type="entry name" value="OSCP"/>
    <property type="match status" value="1"/>
</dbReference>
<keyword evidence="2" id="KW-0813">Transport</keyword>
<evidence type="ECO:0000256" key="7">
    <source>
        <dbReference type="SAM" id="Coils"/>
    </source>
</evidence>
<comment type="subcellular location">
    <subcellularLocation>
        <location evidence="1">Membrane</location>
    </subcellularLocation>
</comment>
<evidence type="ECO:0000256" key="5">
    <source>
        <dbReference type="ARBA" id="ARBA00023136"/>
    </source>
</evidence>
<evidence type="ECO:0000256" key="2">
    <source>
        <dbReference type="ARBA" id="ARBA00022448"/>
    </source>
</evidence>
<dbReference type="GO" id="GO:0016020">
    <property type="term" value="C:membrane"/>
    <property type="evidence" value="ECO:0007669"/>
    <property type="project" value="UniProtKB-SubCell"/>
</dbReference>
<accession>A0AA46TWE1</accession>
<dbReference type="RefSeq" id="WP_264308164.1">
    <property type="nucleotide sequence ID" value="NZ_CP109635.1"/>
</dbReference>
<organism evidence="9 10">
    <name type="scientific">Lactococcus garvieae</name>
    <dbReference type="NCBI Taxonomy" id="1363"/>
    <lineage>
        <taxon>Bacteria</taxon>
        <taxon>Bacillati</taxon>
        <taxon>Bacillota</taxon>
        <taxon>Bacilli</taxon>
        <taxon>Lactobacillales</taxon>
        <taxon>Streptococcaceae</taxon>
        <taxon>Lactococcus</taxon>
    </lineage>
</organism>
<feature type="transmembrane region" description="Helical" evidence="8">
    <location>
        <begin position="6"/>
        <end position="24"/>
    </location>
</feature>
<name>A0AA46TWE1_9LACT</name>
<dbReference type="GO" id="GO:0046933">
    <property type="term" value="F:proton-transporting ATP synthase activity, rotational mechanism"/>
    <property type="evidence" value="ECO:0007669"/>
    <property type="project" value="InterPro"/>
</dbReference>
<sequence length="322" mass="38322">MIGIAIFSGIVVLASLIFFLIYLVKRKEKLLNNKFTFKAEQLERKNGDLLQQIDVFTENQQTFEEEKKKLKEAFQAQLNELQSVFERKTTTLLLDEKSQSIRRKVPKKQDLTKIAERTFDEFLWNLDQLNTYAIQQAINYIRLVTERELIRLTLPFDMIIAIRNYHDEKELLQMTEELQAFKNFLNTEAIEKQFLYFDDIESKKSIIQTNYKEVHSEETADLIQILIEDYDYNEILQFIDKFQEVISLSLAERDLNIEIPDKKVEEQFTAYLEQSGLKENYRLKFEENSNLLYGIRIKSSFGTKDFSMKQLFIEYMKKLEGI</sequence>
<evidence type="ECO:0000313" key="10">
    <source>
        <dbReference type="Proteomes" id="UP001164042"/>
    </source>
</evidence>
<gene>
    <name evidence="9" type="ORF">OF801_10275</name>
</gene>
<evidence type="ECO:0000256" key="1">
    <source>
        <dbReference type="ARBA" id="ARBA00004370"/>
    </source>
</evidence>
<evidence type="ECO:0000313" key="9">
    <source>
        <dbReference type="EMBL" id="UYT10310.1"/>
    </source>
</evidence>
<dbReference type="EMBL" id="CP109635">
    <property type="protein sequence ID" value="UYT10310.1"/>
    <property type="molecule type" value="Genomic_DNA"/>
</dbReference>
<evidence type="ECO:0000256" key="6">
    <source>
        <dbReference type="ARBA" id="ARBA00023310"/>
    </source>
</evidence>
<protein>
    <submittedName>
        <fullName evidence="9">Uncharacterized protein</fullName>
    </submittedName>
</protein>
<dbReference type="AlphaFoldDB" id="A0AA46TWE1"/>
<keyword evidence="5 8" id="KW-0472">Membrane</keyword>
<keyword evidence="4" id="KW-0406">Ion transport</keyword>
<feature type="coiled-coil region" evidence="7">
    <location>
        <begin position="39"/>
        <end position="84"/>
    </location>
</feature>
<keyword evidence="3" id="KW-0375">Hydrogen ion transport</keyword>
<proteinExistence type="predicted"/>
<evidence type="ECO:0000256" key="8">
    <source>
        <dbReference type="SAM" id="Phobius"/>
    </source>
</evidence>
<dbReference type="InterPro" id="IPR000711">
    <property type="entry name" value="ATPase_OSCP/dsu"/>
</dbReference>
<dbReference type="Proteomes" id="UP001164042">
    <property type="component" value="Chromosome"/>
</dbReference>
<keyword evidence="6" id="KW-0066">ATP synthesis</keyword>
<evidence type="ECO:0000256" key="4">
    <source>
        <dbReference type="ARBA" id="ARBA00023065"/>
    </source>
</evidence>
<keyword evidence="8" id="KW-1133">Transmembrane helix</keyword>
<reference evidence="9" key="1">
    <citation type="submission" date="2022-10" db="EMBL/GenBank/DDBJ databases">
        <title>Genome assembly of Lactococcus garvieae isolates from cricket gut.</title>
        <authorList>
            <person name="Luecke A.R."/>
            <person name="Brown A.M.V."/>
            <person name="Wakeman C.A."/>
        </authorList>
    </citation>
    <scope>NUCLEOTIDE SEQUENCE</scope>
    <source>
        <strain evidence="9">Alexii-11_2</strain>
    </source>
</reference>
<keyword evidence="8" id="KW-0812">Transmembrane</keyword>